<evidence type="ECO:0000313" key="4">
    <source>
        <dbReference type="EMBL" id="MCX2563673.1"/>
    </source>
</evidence>
<dbReference type="InterPro" id="IPR050109">
    <property type="entry name" value="HTH-type_TetR-like_transc_reg"/>
</dbReference>
<dbReference type="InterPro" id="IPR001647">
    <property type="entry name" value="HTH_TetR"/>
</dbReference>
<dbReference type="PANTHER" id="PTHR30055:SF146">
    <property type="entry name" value="HTH-TYPE TRANSCRIPTIONAL DUAL REGULATOR CECR"/>
    <property type="match status" value="1"/>
</dbReference>
<dbReference type="PROSITE" id="PS50977">
    <property type="entry name" value="HTH_TETR_2"/>
    <property type="match status" value="1"/>
</dbReference>
<organism evidence="4 5">
    <name type="scientific">Acetobacter thailandicus</name>
    <dbReference type="NCBI Taxonomy" id="1502842"/>
    <lineage>
        <taxon>Bacteria</taxon>
        <taxon>Pseudomonadati</taxon>
        <taxon>Pseudomonadota</taxon>
        <taxon>Alphaproteobacteria</taxon>
        <taxon>Acetobacterales</taxon>
        <taxon>Acetobacteraceae</taxon>
        <taxon>Acetobacter</taxon>
    </lineage>
</organism>
<dbReference type="Proteomes" id="UP001301152">
    <property type="component" value="Unassembled WGS sequence"/>
</dbReference>
<keyword evidence="5" id="KW-1185">Reference proteome</keyword>
<dbReference type="Pfam" id="PF14246">
    <property type="entry name" value="TetR_C_7"/>
    <property type="match status" value="1"/>
</dbReference>
<evidence type="ECO:0000259" key="3">
    <source>
        <dbReference type="PROSITE" id="PS50977"/>
    </source>
</evidence>
<gene>
    <name evidence="4" type="ORF">OQ497_06845</name>
</gene>
<dbReference type="Gene3D" id="1.10.357.10">
    <property type="entry name" value="Tetracycline Repressor, domain 2"/>
    <property type="match status" value="1"/>
</dbReference>
<dbReference type="RefSeq" id="WP_173559241.1">
    <property type="nucleotide sequence ID" value="NZ_JAPIUZ010000002.1"/>
</dbReference>
<dbReference type="InterPro" id="IPR009057">
    <property type="entry name" value="Homeodomain-like_sf"/>
</dbReference>
<dbReference type="Gene3D" id="1.10.10.60">
    <property type="entry name" value="Homeodomain-like"/>
    <property type="match status" value="1"/>
</dbReference>
<dbReference type="PRINTS" id="PR00455">
    <property type="entry name" value="HTHTETR"/>
</dbReference>
<name>A0ABT3QEF7_9PROT</name>
<dbReference type="InterPro" id="IPR039536">
    <property type="entry name" value="TetR_C_Proteobacteria"/>
</dbReference>
<proteinExistence type="predicted"/>
<sequence>MPALPCSPPSDTCSLTGESEAKRQQILDGARAVFAQHGFEGASMSAIAREANVSKGTLYNYFTCKAELFEAFVEQNCREKLPTALEPIKRNQPVRETLTAIAQAIINLTTLPESLMLYRIIISEAPHFPKLTDVFWKNGPKIAIETLAEWLSAQTRQGLLQVEDPVFAAELFFTMCQTRITHKKRFNMVIENEEAERQKVIHTVVDVFLSVHEKNSQPARV</sequence>
<dbReference type="SUPFAM" id="SSF46689">
    <property type="entry name" value="Homeodomain-like"/>
    <property type="match status" value="1"/>
</dbReference>
<dbReference type="SUPFAM" id="SSF48498">
    <property type="entry name" value="Tetracyclin repressor-like, C-terminal domain"/>
    <property type="match status" value="1"/>
</dbReference>
<feature type="DNA-binding region" description="H-T-H motif" evidence="2">
    <location>
        <begin position="43"/>
        <end position="62"/>
    </location>
</feature>
<dbReference type="EMBL" id="JAPIUZ010000002">
    <property type="protein sequence ID" value="MCX2563673.1"/>
    <property type="molecule type" value="Genomic_DNA"/>
</dbReference>
<dbReference type="InterPro" id="IPR036271">
    <property type="entry name" value="Tet_transcr_reg_TetR-rel_C_sf"/>
</dbReference>
<feature type="domain" description="HTH tetR-type" evidence="3">
    <location>
        <begin position="20"/>
        <end position="80"/>
    </location>
</feature>
<dbReference type="Pfam" id="PF00440">
    <property type="entry name" value="TetR_N"/>
    <property type="match status" value="1"/>
</dbReference>
<dbReference type="PANTHER" id="PTHR30055">
    <property type="entry name" value="HTH-TYPE TRANSCRIPTIONAL REGULATOR RUTR"/>
    <property type="match status" value="1"/>
</dbReference>
<evidence type="ECO:0000256" key="2">
    <source>
        <dbReference type="PROSITE-ProRule" id="PRU00335"/>
    </source>
</evidence>
<reference evidence="4 5" key="1">
    <citation type="submission" date="2022-11" db="EMBL/GenBank/DDBJ databases">
        <title>Genome sequencing of Acetobacter type strain.</title>
        <authorList>
            <person name="Heo J."/>
            <person name="Lee D."/>
            <person name="Han B.-H."/>
            <person name="Hong S.-B."/>
            <person name="Kwon S.-W."/>
        </authorList>
    </citation>
    <scope>NUCLEOTIDE SEQUENCE [LARGE SCALE GENOMIC DNA]</scope>
    <source>
        <strain evidence="4 5">KACC 21253</strain>
    </source>
</reference>
<accession>A0ABT3QEF7</accession>
<comment type="caution">
    <text evidence="4">The sequence shown here is derived from an EMBL/GenBank/DDBJ whole genome shotgun (WGS) entry which is preliminary data.</text>
</comment>
<evidence type="ECO:0000313" key="5">
    <source>
        <dbReference type="Proteomes" id="UP001301152"/>
    </source>
</evidence>
<keyword evidence="1 2" id="KW-0238">DNA-binding</keyword>
<evidence type="ECO:0000256" key="1">
    <source>
        <dbReference type="ARBA" id="ARBA00023125"/>
    </source>
</evidence>
<protein>
    <submittedName>
        <fullName evidence="4">TetR/AcrR family transcriptional regulator</fullName>
    </submittedName>
</protein>